<feature type="transmembrane region" description="Helical" evidence="1">
    <location>
        <begin position="299"/>
        <end position="317"/>
    </location>
</feature>
<dbReference type="AlphaFoldDB" id="A0AAE3KRA5"/>
<name>A0AAE3KRA5_9BACT</name>
<feature type="transmembrane region" description="Helical" evidence="1">
    <location>
        <begin position="356"/>
        <end position="381"/>
    </location>
</feature>
<evidence type="ECO:0000313" key="2">
    <source>
        <dbReference type="EMBL" id="MCP9762037.1"/>
    </source>
</evidence>
<dbReference type="PANTHER" id="PTHR34289:SF8">
    <property type="entry name" value="DUF819 DOMAIN-CONTAINING PROTEIN"/>
    <property type="match status" value="1"/>
</dbReference>
<organism evidence="2 3">
    <name type="scientific">Lacihabitans soyangensis</name>
    <dbReference type="NCBI Taxonomy" id="869394"/>
    <lineage>
        <taxon>Bacteria</taxon>
        <taxon>Pseudomonadati</taxon>
        <taxon>Bacteroidota</taxon>
        <taxon>Cytophagia</taxon>
        <taxon>Cytophagales</taxon>
        <taxon>Leadbetterellaceae</taxon>
        <taxon>Lacihabitans</taxon>
    </lineage>
</organism>
<sequence length="415" mass="45133">MKPEPIFTNDAVVAAILFALLLFIFQLAKSPNKLIQGLFKIFPPILLCYFLPGVLNTFGIISGESSGVYPFVSKYLLPACLLLFTLSLDLGMLKKLGLKALLVFLAGTLGVIIGGPLAVKIVSSFKPEVFYMGTENEVWRGLGTIAGSWIGGGANQTALKEILQPSAYVFSQCVAVDVLVAETWLALLLVGVVNNAKINTWLGADNAVVEEMKEKITELKNQKERIPAFDDYLKLVAVAFIFTGISYYLSEIITPFVKENYAHLEKFSLTSNFFWVVFFITIFGIIASRTKLRELEYVGASKLGSLFLYILVASIGMQMDLSAVADNKWLFLVGIIWILIHVLFVVLASKLLKAPFFMLAVGSQANIGGAASASVVAGAFHPSLVPIGVIFAVLGYAIGTYGGYLTALLMHWVLS</sequence>
<dbReference type="Proteomes" id="UP001204144">
    <property type="component" value="Unassembled WGS sequence"/>
</dbReference>
<dbReference type="PANTHER" id="PTHR34289">
    <property type="entry name" value="PROTEIN, PUTATIVE (DUF819)-RELATED"/>
    <property type="match status" value="1"/>
</dbReference>
<feature type="transmembrane region" description="Helical" evidence="1">
    <location>
        <begin position="387"/>
        <end position="414"/>
    </location>
</feature>
<dbReference type="EMBL" id="RJUF01000005">
    <property type="protein sequence ID" value="MCP9762037.1"/>
    <property type="molecule type" value="Genomic_DNA"/>
</dbReference>
<keyword evidence="1" id="KW-0812">Transmembrane</keyword>
<feature type="transmembrane region" description="Helical" evidence="1">
    <location>
        <begin position="100"/>
        <end position="122"/>
    </location>
</feature>
<comment type="caution">
    <text evidence="2">The sequence shown here is derived from an EMBL/GenBank/DDBJ whole genome shotgun (WGS) entry which is preliminary data.</text>
</comment>
<keyword evidence="1" id="KW-0472">Membrane</keyword>
<feature type="transmembrane region" description="Helical" evidence="1">
    <location>
        <begin position="37"/>
        <end position="55"/>
    </location>
</feature>
<protein>
    <submittedName>
        <fullName evidence="2">DUF819 family protein</fullName>
    </submittedName>
</protein>
<feature type="transmembrane region" description="Helical" evidence="1">
    <location>
        <begin position="329"/>
        <end position="349"/>
    </location>
</feature>
<dbReference type="Pfam" id="PF05684">
    <property type="entry name" value="DUF819"/>
    <property type="match status" value="1"/>
</dbReference>
<keyword evidence="3" id="KW-1185">Reference proteome</keyword>
<evidence type="ECO:0000256" key="1">
    <source>
        <dbReference type="SAM" id="Phobius"/>
    </source>
</evidence>
<feature type="transmembrane region" description="Helical" evidence="1">
    <location>
        <begin position="232"/>
        <end position="249"/>
    </location>
</feature>
<proteinExistence type="predicted"/>
<accession>A0AAE3KRA5</accession>
<dbReference type="InterPro" id="IPR008537">
    <property type="entry name" value="DUF819"/>
</dbReference>
<feature type="transmembrane region" description="Helical" evidence="1">
    <location>
        <begin position="75"/>
        <end position="93"/>
    </location>
</feature>
<feature type="transmembrane region" description="Helical" evidence="1">
    <location>
        <begin position="6"/>
        <end position="25"/>
    </location>
</feature>
<reference evidence="2 3" key="1">
    <citation type="submission" date="2018-11" db="EMBL/GenBank/DDBJ databases">
        <title>Novel bacteria species description.</title>
        <authorList>
            <person name="Han J.-H."/>
        </authorList>
    </citation>
    <scope>NUCLEOTIDE SEQUENCE [LARGE SCALE GENOMIC DNA]</scope>
    <source>
        <strain evidence="2 3">KCTC23259</strain>
    </source>
</reference>
<keyword evidence="1" id="KW-1133">Transmembrane helix</keyword>
<gene>
    <name evidence="2" type="ORF">EGI31_03655</name>
</gene>
<feature type="transmembrane region" description="Helical" evidence="1">
    <location>
        <begin position="269"/>
        <end position="287"/>
    </location>
</feature>
<evidence type="ECO:0000313" key="3">
    <source>
        <dbReference type="Proteomes" id="UP001204144"/>
    </source>
</evidence>
<dbReference type="RefSeq" id="WP_255035788.1">
    <property type="nucleotide sequence ID" value="NZ_RJUF01000005.1"/>
</dbReference>
<feature type="transmembrane region" description="Helical" evidence="1">
    <location>
        <begin position="169"/>
        <end position="193"/>
    </location>
</feature>